<feature type="transmembrane region" description="Helical" evidence="1">
    <location>
        <begin position="176"/>
        <end position="198"/>
    </location>
</feature>
<feature type="transmembrane region" description="Helical" evidence="1">
    <location>
        <begin position="343"/>
        <end position="364"/>
    </location>
</feature>
<feature type="transmembrane region" description="Helical" evidence="1">
    <location>
        <begin position="370"/>
        <end position="390"/>
    </location>
</feature>
<keyword evidence="1" id="KW-0812">Transmembrane</keyword>
<feature type="transmembrane region" description="Helical" evidence="1">
    <location>
        <begin position="315"/>
        <end position="336"/>
    </location>
</feature>
<feature type="transmembrane region" description="Helical" evidence="1">
    <location>
        <begin position="82"/>
        <end position="105"/>
    </location>
</feature>
<gene>
    <name evidence="2" type="ORF">KTC_60590</name>
</gene>
<protein>
    <submittedName>
        <fullName evidence="2">Uncharacterized protein</fullName>
    </submittedName>
</protein>
<feature type="transmembrane region" description="Helical" evidence="1">
    <location>
        <begin position="256"/>
        <end position="280"/>
    </location>
</feature>
<sequence>MQDVQRRELPERMSWARAVIFAAGFFFVAAILIGQLPGYVYLKMTASTLEGFSQGCFALALTCLGIFAIIQTNVSLFDPKPIIPPAFFTALGSLLTVGGFAFAIWADLNLQFFPTADMSIAPILGGKFLWFQANSIDFVMVGLVAMTVGLVMVFYSRLAARERVNPDRSDPGTTPAVRWMIIIASLLVVLFMVAYMEISDAGLAHRLFPKDPDFGLKVVNLGAAIPLGIAILLGMFAFLLRLHYLMRPIRKKTMAPLYAVGAFGLAHLGLIFLVLAIALYPLLALLHYIPILGPYFTFCGNEAQVPSSCTFSQQAGYLVDAIVTSGFFFLLMGAIWAWKSHRYLVLIGSVVAVAAIAATTLMVHTGPDKVMVSMIFCAGMLILAAIWTAVSRREFAVVGEKNLGCLGQWLIFGTCLFIYLGAFAFFSIAPHSWEPETAPNIPFVAGAIIQAPLAAGATTPELAKGDAVVMLILMGVLALIQFYFLNRNRYKI</sequence>
<name>A0A455SUY1_9CHLR</name>
<organism evidence="2">
    <name type="scientific">Thermosporothrix sp. COM3</name>
    <dbReference type="NCBI Taxonomy" id="2490863"/>
    <lineage>
        <taxon>Bacteria</taxon>
        <taxon>Bacillati</taxon>
        <taxon>Chloroflexota</taxon>
        <taxon>Ktedonobacteria</taxon>
        <taxon>Ktedonobacterales</taxon>
        <taxon>Thermosporotrichaceae</taxon>
        <taxon>Thermosporothrix</taxon>
    </lineage>
</organism>
<feature type="transmembrane region" description="Helical" evidence="1">
    <location>
        <begin position="410"/>
        <end position="429"/>
    </location>
</feature>
<feature type="transmembrane region" description="Helical" evidence="1">
    <location>
        <begin position="52"/>
        <end position="70"/>
    </location>
</feature>
<proteinExistence type="predicted"/>
<feature type="transmembrane region" description="Helical" evidence="1">
    <location>
        <begin position="218"/>
        <end position="244"/>
    </location>
</feature>
<feature type="transmembrane region" description="Helical" evidence="1">
    <location>
        <begin position="467"/>
        <end position="485"/>
    </location>
</feature>
<dbReference type="EMBL" id="AP019376">
    <property type="protein sequence ID" value="BBH91308.1"/>
    <property type="molecule type" value="Genomic_DNA"/>
</dbReference>
<keyword evidence="1" id="KW-1133">Transmembrane helix</keyword>
<dbReference type="AlphaFoldDB" id="A0A455SUY1"/>
<feature type="transmembrane region" description="Helical" evidence="1">
    <location>
        <begin position="138"/>
        <end position="155"/>
    </location>
</feature>
<feature type="transmembrane region" description="Helical" evidence="1">
    <location>
        <begin position="20"/>
        <end position="40"/>
    </location>
</feature>
<reference evidence="2" key="1">
    <citation type="submission" date="2018-12" db="EMBL/GenBank/DDBJ databases">
        <title>Novel natural products biosynthetic potential of the class Ktedonobacteria.</title>
        <authorList>
            <person name="Zheng Y."/>
            <person name="Saitou A."/>
            <person name="Wang C.M."/>
            <person name="Toyoda A."/>
            <person name="Minakuchi Y."/>
            <person name="Sekiguchi Y."/>
            <person name="Ueda K."/>
            <person name="Takano H."/>
            <person name="Sakai Y."/>
            <person name="Yokota A."/>
            <person name="Yabe S."/>
        </authorList>
    </citation>
    <scope>NUCLEOTIDE SEQUENCE</scope>
    <source>
        <strain evidence="2">COM3</strain>
    </source>
</reference>
<keyword evidence="1" id="KW-0472">Membrane</keyword>
<evidence type="ECO:0000313" key="2">
    <source>
        <dbReference type="EMBL" id="BBH91308.1"/>
    </source>
</evidence>
<accession>A0A455SUY1</accession>
<evidence type="ECO:0000256" key="1">
    <source>
        <dbReference type="SAM" id="Phobius"/>
    </source>
</evidence>